<name>A0A4R4TH42_9ACTN</name>
<keyword evidence="6 13" id="KW-0418">Kinase</keyword>
<dbReference type="Pfam" id="PF23539">
    <property type="entry name" value="DUF7134"/>
    <property type="match status" value="1"/>
</dbReference>
<dbReference type="PANTHER" id="PTHR24421:SF10">
    <property type="entry name" value="NITRATE_NITRITE SENSOR PROTEIN NARQ"/>
    <property type="match status" value="1"/>
</dbReference>
<dbReference type="Proteomes" id="UP000295345">
    <property type="component" value="Unassembled WGS sequence"/>
</dbReference>
<dbReference type="Pfam" id="PF07730">
    <property type="entry name" value="HisKA_3"/>
    <property type="match status" value="1"/>
</dbReference>
<feature type="transmembrane region" description="Helical" evidence="10">
    <location>
        <begin position="29"/>
        <end position="45"/>
    </location>
</feature>
<keyword evidence="5" id="KW-0547">Nucleotide-binding</keyword>
<dbReference type="InterPro" id="IPR011712">
    <property type="entry name" value="Sig_transdc_His_kin_sub3_dim/P"/>
</dbReference>
<sequence length="269" mass="29068">MDWALRDLGGRRGGAGRHDRTGRVDQVDAWLALLLLMLCVFNIAVDERLRGVDLLEAVPLALAMTAALAMRRRMPETTLLVALAAWVVQVVLENGLLATAPALYAVVSTVAVHGAPWAMGLALAGGLSASVLAATWSIAREDMPVGAAIQLAVAMLLPFSLSWALGYRARFRRCYRHQLAESADSSLRIDAARRQVALATQRAEICREMYDITGHRVAGMVVQAEAAGRVLDRAPGQARQALRTIASSGRESECDLHRTRGVLRDDGRP</sequence>
<dbReference type="PANTHER" id="PTHR24421">
    <property type="entry name" value="NITRATE/NITRITE SENSOR PROTEIN NARX-RELATED"/>
    <property type="match status" value="1"/>
</dbReference>
<dbReference type="InterPro" id="IPR055558">
    <property type="entry name" value="DUF7134"/>
</dbReference>
<evidence type="ECO:0000259" key="11">
    <source>
        <dbReference type="Pfam" id="PF07730"/>
    </source>
</evidence>
<dbReference type="GO" id="GO:0005524">
    <property type="term" value="F:ATP binding"/>
    <property type="evidence" value="ECO:0007669"/>
    <property type="project" value="UniProtKB-KW"/>
</dbReference>
<evidence type="ECO:0000313" key="14">
    <source>
        <dbReference type="Proteomes" id="UP000295345"/>
    </source>
</evidence>
<dbReference type="AlphaFoldDB" id="A0A4R4TH42"/>
<keyword evidence="10" id="KW-0812">Transmembrane</keyword>
<dbReference type="EMBL" id="SMKI01000064">
    <property type="protein sequence ID" value="TDC76981.1"/>
    <property type="molecule type" value="Genomic_DNA"/>
</dbReference>
<dbReference type="GO" id="GO:0000155">
    <property type="term" value="F:phosphorelay sensor kinase activity"/>
    <property type="evidence" value="ECO:0007669"/>
    <property type="project" value="InterPro"/>
</dbReference>
<keyword evidence="10" id="KW-1133">Transmembrane helix</keyword>
<proteinExistence type="predicted"/>
<feature type="domain" description="Signal transduction histidine kinase subgroup 3 dimerisation and phosphoacceptor" evidence="11">
    <location>
        <begin position="202"/>
        <end position="266"/>
    </location>
</feature>
<dbReference type="RefSeq" id="WP_132817297.1">
    <property type="nucleotide sequence ID" value="NZ_SMKI01000064.1"/>
</dbReference>
<evidence type="ECO:0000256" key="8">
    <source>
        <dbReference type="ARBA" id="ARBA00023012"/>
    </source>
</evidence>
<gene>
    <name evidence="13" type="ORF">E1283_08470</name>
</gene>
<comment type="caution">
    <text evidence="13">The sequence shown here is derived from an EMBL/GenBank/DDBJ whole genome shotgun (WGS) entry which is preliminary data.</text>
</comment>
<feature type="transmembrane region" description="Helical" evidence="10">
    <location>
        <begin position="145"/>
        <end position="167"/>
    </location>
</feature>
<dbReference type="EC" id="2.7.13.3" evidence="2"/>
<dbReference type="Gene3D" id="1.20.5.1930">
    <property type="match status" value="1"/>
</dbReference>
<organism evidence="13 14">
    <name type="scientific">Streptomyces hainanensis</name>
    <dbReference type="NCBI Taxonomy" id="402648"/>
    <lineage>
        <taxon>Bacteria</taxon>
        <taxon>Bacillati</taxon>
        <taxon>Actinomycetota</taxon>
        <taxon>Actinomycetes</taxon>
        <taxon>Kitasatosporales</taxon>
        <taxon>Streptomycetaceae</taxon>
        <taxon>Streptomyces</taxon>
    </lineage>
</organism>
<keyword evidence="14" id="KW-1185">Reference proteome</keyword>
<keyword evidence="8" id="KW-0902">Two-component regulatory system</keyword>
<dbReference type="OrthoDB" id="4244423at2"/>
<dbReference type="InterPro" id="IPR050482">
    <property type="entry name" value="Sensor_HK_TwoCompSys"/>
</dbReference>
<evidence type="ECO:0000256" key="10">
    <source>
        <dbReference type="SAM" id="Phobius"/>
    </source>
</evidence>
<evidence type="ECO:0000256" key="6">
    <source>
        <dbReference type="ARBA" id="ARBA00022777"/>
    </source>
</evidence>
<evidence type="ECO:0000256" key="4">
    <source>
        <dbReference type="ARBA" id="ARBA00022679"/>
    </source>
</evidence>
<reference evidence="13 14" key="1">
    <citation type="submission" date="2019-03" db="EMBL/GenBank/DDBJ databases">
        <title>Draft genome sequences of novel Actinobacteria.</title>
        <authorList>
            <person name="Sahin N."/>
            <person name="Ay H."/>
            <person name="Saygin H."/>
        </authorList>
    </citation>
    <scope>NUCLEOTIDE SEQUENCE [LARGE SCALE GENOMIC DNA]</scope>
    <source>
        <strain evidence="13 14">DSM 41900</strain>
    </source>
</reference>
<comment type="catalytic activity">
    <reaction evidence="1">
        <text>ATP + protein L-histidine = ADP + protein N-phospho-L-histidine.</text>
        <dbReference type="EC" id="2.7.13.3"/>
    </reaction>
</comment>
<feature type="region of interest" description="Disordered" evidence="9">
    <location>
        <begin position="1"/>
        <end position="20"/>
    </location>
</feature>
<keyword evidence="10" id="KW-0472">Membrane</keyword>
<feature type="transmembrane region" description="Helical" evidence="10">
    <location>
        <begin position="119"/>
        <end position="139"/>
    </location>
</feature>
<evidence type="ECO:0000256" key="9">
    <source>
        <dbReference type="SAM" id="MobiDB-lite"/>
    </source>
</evidence>
<feature type="domain" description="DUF7134" evidence="12">
    <location>
        <begin position="26"/>
        <end position="173"/>
    </location>
</feature>
<evidence type="ECO:0000256" key="1">
    <source>
        <dbReference type="ARBA" id="ARBA00000085"/>
    </source>
</evidence>
<evidence type="ECO:0000313" key="13">
    <source>
        <dbReference type="EMBL" id="TDC76981.1"/>
    </source>
</evidence>
<evidence type="ECO:0000259" key="12">
    <source>
        <dbReference type="Pfam" id="PF23539"/>
    </source>
</evidence>
<dbReference type="GO" id="GO:0016020">
    <property type="term" value="C:membrane"/>
    <property type="evidence" value="ECO:0007669"/>
    <property type="project" value="InterPro"/>
</dbReference>
<evidence type="ECO:0000256" key="3">
    <source>
        <dbReference type="ARBA" id="ARBA00022553"/>
    </source>
</evidence>
<evidence type="ECO:0000256" key="7">
    <source>
        <dbReference type="ARBA" id="ARBA00022840"/>
    </source>
</evidence>
<keyword evidence="3" id="KW-0597">Phosphoprotein</keyword>
<feature type="transmembrane region" description="Helical" evidence="10">
    <location>
        <begin position="83"/>
        <end position="107"/>
    </location>
</feature>
<keyword evidence="4" id="KW-0808">Transferase</keyword>
<keyword evidence="7" id="KW-0067">ATP-binding</keyword>
<evidence type="ECO:0000256" key="5">
    <source>
        <dbReference type="ARBA" id="ARBA00022741"/>
    </source>
</evidence>
<protein>
    <recommendedName>
        <fullName evidence="2">histidine kinase</fullName>
        <ecNumber evidence="2">2.7.13.3</ecNumber>
    </recommendedName>
</protein>
<evidence type="ECO:0000256" key="2">
    <source>
        <dbReference type="ARBA" id="ARBA00012438"/>
    </source>
</evidence>
<dbReference type="GO" id="GO:0046983">
    <property type="term" value="F:protein dimerization activity"/>
    <property type="evidence" value="ECO:0007669"/>
    <property type="project" value="InterPro"/>
</dbReference>
<accession>A0A4R4TH42</accession>